<dbReference type="RefSeq" id="XP_005844716.1">
    <property type="nucleotide sequence ID" value="XM_005844654.1"/>
</dbReference>
<keyword evidence="4" id="KW-1185">Reference proteome</keyword>
<dbReference type="OMA" id="PARTHEW"/>
<feature type="compositionally biased region" description="Basic residues" evidence="2">
    <location>
        <begin position="291"/>
        <end position="302"/>
    </location>
</feature>
<reference evidence="3 4" key="1">
    <citation type="journal article" date="2010" name="Plant Cell">
        <title>The Chlorella variabilis NC64A genome reveals adaptation to photosymbiosis, coevolution with viruses, and cryptic sex.</title>
        <authorList>
            <person name="Blanc G."/>
            <person name="Duncan G."/>
            <person name="Agarkova I."/>
            <person name="Borodovsky M."/>
            <person name="Gurnon J."/>
            <person name="Kuo A."/>
            <person name="Lindquist E."/>
            <person name="Lucas S."/>
            <person name="Pangilinan J."/>
            <person name="Polle J."/>
            <person name="Salamov A."/>
            <person name="Terry A."/>
            <person name="Yamada T."/>
            <person name="Dunigan D.D."/>
            <person name="Grigoriev I.V."/>
            <person name="Claverie J.M."/>
            <person name="Van Etten J.L."/>
        </authorList>
    </citation>
    <scope>NUCLEOTIDE SEQUENCE [LARGE SCALE GENOMIC DNA]</scope>
    <source>
        <strain evidence="3 4">NC64A</strain>
    </source>
</reference>
<dbReference type="CDD" id="cd14686">
    <property type="entry name" value="bZIP"/>
    <property type="match status" value="1"/>
</dbReference>
<dbReference type="GeneID" id="17352133"/>
<gene>
    <name evidence="3" type="ORF">CHLNCDRAFT_58816</name>
</gene>
<proteinExistence type="predicted"/>
<feature type="compositionally biased region" description="Low complexity" evidence="2">
    <location>
        <begin position="303"/>
        <end position="322"/>
    </location>
</feature>
<keyword evidence="1" id="KW-0175">Coiled coil</keyword>
<organism evidence="4">
    <name type="scientific">Chlorella variabilis</name>
    <name type="common">Green alga</name>
    <dbReference type="NCBI Taxonomy" id="554065"/>
    <lineage>
        <taxon>Eukaryota</taxon>
        <taxon>Viridiplantae</taxon>
        <taxon>Chlorophyta</taxon>
        <taxon>core chlorophytes</taxon>
        <taxon>Trebouxiophyceae</taxon>
        <taxon>Chlorellales</taxon>
        <taxon>Chlorellaceae</taxon>
        <taxon>Chlorella clade</taxon>
        <taxon>Chlorella</taxon>
    </lineage>
</organism>
<protein>
    <submittedName>
        <fullName evidence="3">Expressed protein</fullName>
    </submittedName>
</protein>
<feature type="compositionally biased region" description="Gly residues" evidence="2">
    <location>
        <begin position="278"/>
        <end position="290"/>
    </location>
</feature>
<dbReference type="OrthoDB" id="10606680at2759"/>
<dbReference type="InParanoid" id="E1ZNJ0"/>
<dbReference type="AlphaFoldDB" id="E1ZNJ0"/>
<dbReference type="Proteomes" id="UP000008141">
    <property type="component" value="Unassembled WGS sequence"/>
</dbReference>
<dbReference type="KEGG" id="cvr:CHLNCDRAFT_58816"/>
<feature type="compositionally biased region" description="Low complexity" evidence="2">
    <location>
        <begin position="264"/>
        <end position="277"/>
    </location>
</feature>
<feature type="region of interest" description="Disordered" evidence="2">
    <location>
        <begin position="248"/>
        <end position="333"/>
    </location>
</feature>
<evidence type="ECO:0000313" key="4">
    <source>
        <dbReference type="Proteomes" id="UP000008141"/>
    </source>
</evidence>
<sequence>MMVEPAGFQALPLAQEAPHRCCSGPSTSSGGSSGSRFSEACVVEQPTRWPGLQWGPAAALHAQGDQSGTDTAAAAGWQQGWQGTAAAAAAGGQPWQLNAPCAGRAPAHASNAGMAAGWQHRSGGVGGSSSAGAPLQPTFQQAAAEPVAGPATLAATQAAAAAAPVDPWQSGLDLLLGNSAADEALPLHLTDAGLEALLAPFQDWPCLLPPAAQAPAAAHAVAAPQPLPSLHPAQGTAAPPAAPAFQRAASCAAPVPPSDAHRTSSLGSGSSGAAASGGSDGGSDGGGGGAPRRKGGRPRLHHPTAATAAAGASQAPAQQPYKKGGRGPKPKYLFGKKEHTQRLQGELAALRAENSALERLLADMNATGLCPLPEASNDGIDLWLQANSAAGGGR</sequence>
<accession>E1ZNJ0</accession>
<evidence type="ECO:0000256" key="2">
    <source>
        <dbReference type="SAM" id="MobiDB-lite"/>
    </source>
</evidence>
<evidence type="ECO:0000313" key="3">
    <source>
        <dbReference type="EMBL" id="EFN52614.1"/>
    </source>
</evidence>
<evidence type="ECO:0000256" key="1">
    <source>
        <dbReference type="SAM" id="Coils"/>
    </source>
</evidence>
<name>E1ZNJ0_CHLVA</name>
<feature type="coiled-coil region" evidence="1">
    <location>
        <begin position="340"/>
        <end position="367"/>
    </location>
</feature>
<dbReference type="EMBL" id="GL433855">
    <property type="protein sequence ID" value="EFN52614.1"/>
    <property type="molecule type" value="Genomic_DNA"/>
</dbReference>